<dbReference type="AlphaFoldDB" id="A0AAV3Y1Z8"/>
<dbReference type="Proteomes" id="UP000735302">
    <property type="component" value="Unassembled WGS sequence"/>
</dbReference>
<reference evidence="1 2" key="1">
    <citation type="journal article" date="2021" name="Elife">
        <title>Chloroplast acquisition without the gene transfer in kleptoplastic sea slugs, Plakobranchus ocellatus.</title>
        <authorList>
            <person name="Maeda T."/>
            <person name="Takahashi S."/>
            <person name="Yoshida T."/>
            <person name="Shimamura S."/>
            <person name="Takaki Y."/>
            <person name="Nagai Y."/>
            <person name="Toyoda A."/>
            <person name="Suzuki Y."/>
            <person name="Arimoto A."/>
            <person name="Ishii H."/>
            <person name="Satoh N."/>
            <person name="Nishiyama T."/>
            <person name="Hasebe M."/>
            <person name="Maruyama T."/>
            <person name="Minagawa J."/>
            <person name="Obokata J."/>
            <person name="Shigenobu S."/>
        </authorList>
    </citation>
    <scope>NUCLEOTIDE SEQUENCE [LARGE SCALE GENOMIC DNA]</scope>
</reference>
<dbReference type="GO" id="GO:0003964">
    <property type="term" value="F:RNA-directed DNA polymerase activity"/>
    <property type="evidence" value="ECO:0007669"/>
    <property type="project" value="UniProtKB-KW"/>
</dbReference>
<accession>A0AAV3Y1Z8</accession>
<gene>
    <name evidence="1" type="ORF">PoB_000275800</name>
</gene>
<protein>
    <submittedName>
        <fullName evidence="1">Reverse transcriptase</fullName>
    </submittedName>
</protein>
<name>A0AAV3Y1Z8_9GAST</name>
<comment type="caution">
    <text evidence="1">The sequence shown here is derived from an EMBL/GenBank/DDBJ whole genome shotgun (WGS) entry which is preliminary data.</text>
</comment>
<keyword evidence="1" id="KW-0695">RNA-directed DNA polymerase</keyword>
<dbReference type="EMBL" id="BLXT01000370">
    <property type="protein sequence ID" value="GFN76252.1"/>
    <property type="molecule type" value="Genomic_DNA"/>
</dbReference>
<evidence type="ECO:0000313" key="2">
    <source>
        <dbReference type="Proteomes" id="UP000735302"/>
    </source>
</evidence>
<keyword evidence="2" id="KW-1185">Reference proteome</keyword>
<keyword evidence="1" id="KW-0808">Transferase</keyword>
<organism evidence="1 2">
    <name type="scientific">Plakobranchus ocellatus</name>
    <dbReference type="NCBI Taxonomy" id="259542"/>
    <lineage>
        <taxon>Eukaryota</taxon>
        <taxon>Metazoa</taxon>
        <taxon>Spiralia</taxon>
        <taxon>Lophotrochozoa</taxon>
        <taxon>Mollusca</taxon>
        <taxon>Gastropoda</taxon>
        <taxon>Heterobranchia</taxon>
        <taxon>Euthyneura</taxon>
        <taxon>Panpulmonata</taxon>
        <taxon>Sacoglossa</taxon>
        <taxon>Placobranchoidea</taxon>
        <taxon>Plakobranchidae</taxon>
        <taxon>Plakobranchus</taxon>
    </lineage>
</organism>
<sequence>MKDDPTCPLCRNKQTTEHVLSSCRVALSQSRYTWRLNRVLQELAIAIWDAKGLHVRPKARALVFTSEDGKKSWYGTAAGMDTQRKSPLGGCDDSEFSANLPEWNKHPKVIQDRRMRPAIAFHSNAAR</sequence>
<proteinExistence type="predicted"/>
<evidence type="ECO:0000313" key="1">
    <source>
        <dbReference type="EMBL" id="GFN76252.1"/>
    </source>
</evidence>
<keyword evidence="1" id="KW-0548">Nucleotidyltransferase</keyword>